<dbReference type="EMBL" id="QOHL01000010">
    <property type="protein sequence ID" value="RZB12697.1"/>
    <property type="molecule type" value="Genomic_DNA"/>
</dbReference>
<dbReference type="InterPro" id="IPR011250">
    <property type="entry name" value="OMP/PagP_B-barrel"/>
</dbReference>
<proteinExistence type="predicted"/>
<feature type="domain" description="Msp4/OMP-like" evidence="2">
    <location>
        <begin position="28"/>
        <end position="280"/>
    </location>
</feature>
<evidence type="ECO:0000313" key="4">
    <source>
        <dbReference type="Proteomes" id="UP000293377"/>
    </source>
</evidence>
<accession>A0A4Q6I9K0</accession>
<dbReference type="RefSeq" id="WP_129992618.1">
    <property type="nucleotide sequence ID" value="NZ_QOHL01000010.1"/>
</dbReference>
<dbReference type="Proteomes" id="UP000293377">
    <property type="component" value="Unassembled WGS sequence"/>
</dbReference>
<dbReference type="AlphaFoldDB" id="A0A4Q6I9K0"/>
<sequence length="281" mass="32129">MNNKFFLLYIALILFTSHVSSALVLNDHNSVYFGIQYKPARNHLSNLLIKENTKASDPIKTIEVLALQHDKTDDPLTAIQTIDNFNIKYDPHYENNRLGFSAIFGYYYNKNFRIESEIFHEVFHLKNEGYKRVGFEKYFALKFKQPTTQQYTHVTLINNGISTTSALINACHDVLTRAHNIITYSCLGFGIDIVDFLSKYTTKFSYQAKLGASYTISHRTSVFTEVYYHGLFGKKFEQLPLNYTQQEPPTITLPQPHSLTTASAILSIAYYGGSVGIKFIL</sequence>
<feature type="signal peptide" evidence="1">
    <location>
        <begin position="1"/>
        <end position="22"/>
    </location>
</feature>
<dbReference type="Pfam" id="PF01617">
    <property type="entry name" value="Surface_Ag_2"/>
    <property type="match status" value="1"/>
</dbReference>
<keyword evidence="4" id="KW-1185">Reference proteome</keyword>
<protein>
    <submittedName>
        <fullName evidence="3">P44/Msp2 family outer membrane protein</fullName>
    </submittedName>
</protein>
<evidence type="ECO:0000259" key="2">
    <source>
        <dbReference type="Pfam" id="PF01617"/>
    </source>
</evidence>
<gene>
    <name evidence="3" type="ORF">DRF75_02710</name>
</gene>
<dbReference type="Gene3D" id="2.40.160.20">
    <property type="match status" value="1"/>
</dbReference>
<keyword evidence="1" id="KW-0732">Signal</keyword>
<evidence type="ECO:0000256" key="1">
    <source>
        <dbReference type="SAM" id="SignalP"/>
    </source>
</evidence>
<organism evidence="3 4">
    <name type="scientific">Ehrlichia minasensis</name>
    <dbReference type="NCBI Taxonomy" id="1242993"/>
    <lineage>
        <taxon>Bacteria</taxon>
        <taxon>Pseudomonadati</taxon>
        <taxon>Pseudomonadota</taxon>
        <taxon>Alphaproteobacteria</taxon>
        <taxon>Rickettsiales</taxon>
        <taxon>Anaplasmataceae</taxon>
        <taxon>Ehrlichia</taxon>
    </lineage>
</organism>
<name>A0A4Q6I9K0_9RICK</name>
<comment type="caution">
    <text evidence="3">The sequence shown here is derived from an EMBL/GenBank/DDBJ whole genome shotgun (WGS) entry which is preliminary data.</text>
</comment>
<reference evidence="3 4" key="1">
    <citation type="submission" date="2018-06" db="EMBL/GenBank/DDBJ databases">
        <title>Complete Genome Sequence of Ehrlichia minasensis Isolated From Cattle.</title>
        <authorList>
            <person name="Aguiar D.M."/>
            <person name="Araujo J.P.A.Jr."/>
            <person name="Nakazato L."/>
            <person name="Bard E."/>
            <person name="Cabezas-Cruz A."/>
        </authorList>
    </citation>
    <scope>NUCLEOTIDE SEQUENCE [LARGE SCALE GENOMIC DNA]</scope>
    <source>
        <strain evidence="3 4">B11</strain>
    </source>
</reference>
<dbReference type="InterPro" id="IPR002566">
    <property type="entry name" value="Msp4_OMP-like"/>
</dbReference>
<feature type="chain" id="PRO_5020535656" evidence="1">
    <location>
        <begin position="23"/>
        <end position="281"/>
    </location>
</feature>
<dbReference type="SUPFAM" id="SSF56925">
    <property type="entry name" value="OMPA-like"/>
    <property type="match status" value="1"/>
</dbReference>
<evidence type="ECO:0000313" key="3">
    <source>
        <dbReference type="EMBL" id="RZB12697.1"/>
    </source>
</evidence>